<feature type="region of interest" description="Disordered" evidence="1">
    <location>
        <begin position="1431"/>
        <end position="1459"/>
    </location>
</feature>
<feature type="region of interest" description="Disordered" evidence="1">
    <location>
        <begin position="810"/>
        <end position="840"/>
    </location>
</feature>
<feature type="compositionally biased region" description="Low complexity" evidence="1">
    <location>
        <begin position="1431"/>
        <end position="1454"/>
    </location>
</feature>
<proteinExistence type="predicted"/>
<dbReference type="InterPro" id="IPR031325">
    <property type="entry name" value="RHS_repeat"/>
</dbReference>
<dbReference type="Proteomes" id="UP000286921">
    <property type="component" value="Unassembled WGS sequence"/>
</dbReference>
<accession>A0A401L2T3</accession>
<protein>
    <submittedName>
        <fullName evidence="2">tRNA(Glu)-specific nuclease WapA</fullName>
    </submittedName>
</protein>
<gene>
    <name evidence="2" type="ORF">AAWM_08697</name>
</gene>
<dbReference type="NCBIfam" id="TIGR03696">
    <property type="entry name" value="Rhs_assc_core"/>
    <property type="match status" value="1"/>
</dbReference>
<organism evidence="2 3">
    <name type="scientific">Aspergillus awamori</name>
    <name type="common">Black koji mold</name>
    <dbReference type="NCBI Taxonomy" id="105351"/>
    <lineage>
        <taxon>Eukaryota</taxon>
        <taxon>Fungi</taxon>
        <taxon>Dikarya</taxon>
        <taxon>Ascomycota</taxon>
        <taxon>Pezizomycotina</taxon>
        <taxon>Eurotiomycetes</taxon>
        <taxon>Eurotiomycetidae</taxon>
        <taxon>Eurotiales</taxon>
        <taxon>Aspergillaceae</taxon>
        <taxon>Aspergillus</taxon>
    </lineage>
</organism>
<sequence>MIYSQGFNFNSYIDKGVDPRTGQYNCAITLYEVPASVRNCPPLKVYLHYNPLNSEDIGPGQGWSFGNLSSYDQGSKTLVLSTGENFKITETTSLVFLTDQKLKNFVFQKMDTTSYRITLKSGQVEVLSNFNRSTASVPTDIYGPNGRSLKLSWELSGTQPRLSKVKADSQDLMEVVYSTNTTITRSPGTAEAATFTLVKHNNQLVELRLPLDSSPAWKFTYGSAGLTNVTSPTGATEDISYKTAGFLLPTGAPVSSIPCVISHTVRPFHDQPAIQTTYSYSDHNFLSYGGGRNWSNDGDNLYLTPADYEYTSISQVEGGKQEQKGTKQLTQATTYYALSNTDFGQQPAQYQLPKIQTTTYRDTSTGTSRTEAAQFTFDDWGNQLSETPRVASRLPKITILPLVRWCRARYSARPIRMDSSDILSWRLSSPQPAPIQRPLDPIAIHISSSPQPPMPRQITVWPPQQRQMTEEGQTLSSTEYTYVNQPLSSDHGRVQQQVTRLLNQDPIMYKWTYNRDSLLELKKITTMTSFDGQITQEEITSSLVSGLTIATKDRAGTETVQQYDLMGRLLQNTAAPGTAFEATTKHEYAVLADTTGWRVTVTDTKGVQTRYFTDGLDRVLQVETQDDDGTWDQYNVYTGTFRVVRERHYNSLDQCSEETTRSQEYDDWGQVCKVTKNNGAVQLSAIDPIALTQTVGLEGEGQTRIQYNVFKTPTSEALIRRNGTVESTVEYAYDGLGRRRQMTDGLGRSTQYSYDSFDRIVQTTWPENHAIITQYAAQSTAALPAAINLRDTTGFSEQLFDGLERPLRTTVGGRTTSNTYEGVAPVPAQVTDPKGGSSQRTYEPALDYALTGRVTSDGTNAYQYNKQTGDVLELDSSLVAANLSYYPSSLLSRETVETADGTRAMQYVYSQAGKLQEYTDINGQQHVIQYDAYGRQREINVATLKTTLSYDQADRVIMSMAQDSSTSVTLTTNIDYDDFGREIQRTVWKGTKKVSQSTQAYDATGLVTAHNLSDGDGTVTRQETFQYDSLSRLVDYQCKGTQPPVDEQDRSLRHQRFTLNGYDGFTQIHTTFADGSENTQTYTYSAQDPTRLVRITNTHPGKAASVDLEYDTNGCLTRDEHGWTLVYNASHCLAAVYDDQNQLLCEYGYDATDRLVRQRVPNEPDTQLSYRGDTLIAITKGDRQSSFVSDGGVYSGEVQKQGSNVNIQLWGSDTHHSVSTWLDTQDPKKIHDQSYTPYGFSTGGGAAIGFNGEWRDPVTGWYHLGSGNRVYNPSLKSFLQPDPWSPFTSGEINPYAYCLANPSNRTDPSGHWSWRSFAQWTVGLAVGVLTAGTGLAVGVAASIAIGVVVNVAVGAIYDLATGTTPTLQSVGVDAVTGAVGGYVGGVVGMNVPASWTAKPLSAIGTGIFLNLTLELSVPDPFSSLSSLPHSSTSTSSLATGGTATNASTTTTTPGRIPDWPLEKLRQRGSAAKGDDTGAWIARSTSRETVTAEDISLNSFGVSFDRSQFTLQLSPDHRVSFTMDAKAAQVPIWNGPGSLLSAVGTLGRH</sequence>
<evidence type="ECO:0000313" key="3">
    <source>
        <dbReference type="Proteomes" id="UP000286921"/>
    </source>
</evidence>
<dbReference type="InterPro" id="IPR050708">
    <property type="entry name" value="T6SS_VgrG/RHS"/>
</dbReference>
<name>A0A401L2T3_ASPAW</name>
<keyword evidence="3" id="KW-1185">Reference proteome</keyword>
<dbReference type="Gene3D" id="2.180.10.10">
    <property type="entry name" value="RHS repeat-associated core"/>
    <property type="match status" value="2"/>
</dbReference>
<dbReference type="STRING" id="105351.A0A401L2T3"/>
<evidence type="ECO:0000256" key="1">
    <source>
        <dbReference type="SAM" id="MobiDB-lite"/>
    </source>
</evidence>
<reference evidence="2 3" key="1">
    <citation type="submission" date="2016-09" db="EMBL/GenBank/DDBJ databases">
        <title>Aspergillus awamori IFM 58123T.</title>
        <authorList>
            <person name="Kusuya Y."/>
            <person name="Shimizu M."/>
            <person name="Takahashi H."/>
            <person name="Yaguchi T."/>
        </authorList>
    </citation>
    <scope>NUCLEOTIDE SEQUENCE [LARGE SCALE GENOMIC DNA]</scope>
    <source>
        <strain evidence="2 3">IFM 58123</strain>
    </source>
</reference>
<comment type="caution">
    <text evidence="2">The sequence shown here is derived from an EMBL/GenBank/DDBJ whole genome shotgun (WGS) entry which is preliminary data.</text>
</comment>
<evidence type="ECO:0000313" key="2">
    <source>
        <dbReference type="EMBL" id="GCB25812.1"/>
    </source>
</evidence>
<dbReference type="PANTHER" id="PTHR32305:SF15">
    <property type="entry name" value="PROTEIN RHSA-RELATED"/>
    <property type="match status" value="1"/>
</dbReference>
<dbReference type="EMBL" id="BDHI01000022">
    <property type="protein sequence ID" value="GCB25812.1"/>
    <property type="molecule type" value="Genomic_DNA"/>
</dbReference>
<dbReference type="InterPro" id="IPR022385">
    <property type="entry name" value="Rhs_assc_core"/>
</dbReference>
<dbReference type="PANTHER" id="PTHR32305">
    <property type="match status" value="1"/>
</dbReference>
<dbReference type="Pfam" id="PF05593">
    <property type="entry name" value="RHS_repeat"/>
    <property type="match status" value="1"/>
</dbReference>